<feature type="transmembrane region" description="Helical" evidence="4">
    <location>
        <begin position="271"/>
        <end position="288"/>
    </location>
</feature>
<dbReference type="GO" id="GO:0022857">
    <property type="term" value="F:transmembrane transporter activity"/>
    <property type="evidence" value="ECO:0007669"/>
    <property type="project" value="InterPro"/>
</dbReference>
<reference evidence="6 7" key="1">
    <citation type="journal article" date="2018" name="Syst. Appl. Microbiol.">
        <title>Photobacterium carnosum sp. nov., isolated from spoiled modified atmosphere packaged poultry meat.</title>
        <authorList>
            <person name="Hilgarth M."/>
            <person name="Fuertes S."/>
            <person name="Ehrmann M."/>
            <person name="Vogel R.F."/>
        </authorList>
    </citation>
    <scope>NUCLEOTIDE SEQUENCE [LARGE SCALE GENOMIC DNA]</scope>
    <source>
        <strain evidence="6 7">TMW 2.2021</strain>
    </source>
</reference>
<dbReference type="InterPro" id="IPR020846">
    <property type="entry name" value="MFS_dom"/>
</dbReference>
<keyword evidence="2 4" id="KW-1133">Transmembrane helix</keyword>
<feature type="transmembrane region" description="Helical" evidence="4">
    <location>
        <begin position="328"/>
        <end position="351"/>
    </location>
</feature>
<dbReference type="EMBL" id="NPIB01000002">
    <property type="protein sequence ID" value="PLC59401.1"/>
    <property type="molecule type" value="Genomic_DNA"/>
</dbReference>
<evidence type="ECO:0000313" key="6">
    <source>
        <dbReference type="EMBL" id="PLC59401.1"/>
    </source>
</evidence>
<dbReference type="Proteomes" id="UP000234420">
    <property type="component" value="Unassembled WGS sequence"/>
</dbReference>
<sequence length="387" mass="41434">MSKFSYSQWILATITIIVGLNLRPIMASISPIVPVLANDIGINNQTAGLLTTLPVAMMGCFALLGPRIQSRVSEYIGILAGLLAIALSCGYRFFTDSTLLLLITSLIGGIGIAIIQTLMPAYLKRIAPDNASVFMGLFTTGIMAGAAISAATTSPLEGAFGWNIALSIMAIPAILAIILFFYYMPHIKSSRNGYLPLPIKSKNAWLLMLFFGIGTGAYTLVLAWLPLNYTQLGWSRDASGALLSILTVAEVVSGILISIFIKKFNDRRKPLFVTLLLILVGLILLIYIPSKLAFLTVIILGLGIGALFPLSLIVALDYASNAKQAVTLLAFVQGGGYLIASAFPFMAGVLIDVSSDLTGAWIGMIVGVLLLLTICNKFSPRDFVVRY</sequence>
<dbReference type="Pfam" id="PF07690">
    <property type="entry name" value="MFS_1"/>
    <property type="match status" value="1"/>
</dbReference>
<dbReference type="AlphaFoldDB" id="A0A2N4UWJ7"/>
<feature type="transmembrane region" description="Helical" evidence="4">
    <location>
        <begin position="47"/>
        <end position="64"/>
    </location>
</feature>
<dbReference type="RefSeq" id="WP_101767602.1">
    <property type="nucleotide sequence ID" value="NZ_BPPU01000001.1"/>
</dbReference>
<dbReference type="Gene3D" id="1.20.1250.20">
    <property type="entry name" value="MFS general substrate transporter like domains"/>
    <property type="match status" value="2"/>
</dbReference>
<evidence type="ECO:0000256" key="4">
    <source>
        <dbReference type="SAM" id="Phobius"/>
    </source>
</evidence>
<comment type="caution">
    <text evidence="6">The sequence shown here is derived from an EMBL/GenBank/DDBJ whole genome shotgun (WGS) entry which is preliminary data.</text>
</comment>
<protein>
    <submittedName>
        <fullName evidence="6">MFS transporter</fullName>
    </submittedName>
</protein>
<dbReference type="PANTHER" id="PTHR23523:SF1">
    <property type="entry name" value="CYANATE TRANSPORT PROTEIN CYNX"/>
    <property type="match status" value="1"/>
</dbReference>
<evidence type="ECO:0000313" key="7">
    <source>
        <dbReference type="Proteomes" id="UP000234420"/>
    </source>
</evidence>
<dbReference type="InterPro" id="IPR036259">
    <property type="entry name" value="MFS_trans_sf"/>
</dbReference>
<gene>
    <name evidence="6" type="ORF">CIK00_03785</name>
</gene>
<keyword evidence="1 4" id="KW-0812">Transmembrane</keyword>
<feature type="transmembrane region" description="Helical" evidence="4">
    <location>
        <begin position="76"/>
        <end position="94"/>
    </location>
</feature>
<feature type="transmembrane region" description="Helical" evidence="4">
    <location>
        <begin position="239"/>
        <end position="259"/>
    </location>
</feature>
<dbReference type="GeneID" id="69966827"/>
<feature type="transmembrane region" description="Helical" evidence="4">
    <location>
        <begin position="131"/>
        <end position="152"/>
    </location>
</feature>
<dbReference type="SUPFAM" id="SSF103473">
    <property type="entry name" value="MFS general substrate transporter"/>
    <property type="match status" value="1"/>
</dbReference>
<feature type="domain" description="Major facilitator superfamily (MFS) profile" evidence="5">
    <location>
        <begin position="7"/>
        <end position="387"/>
    </location>
</feature>
<keyword evidence="7" id="KW-1185">Reference proteome</keyword>
<name>A0A2N4UWJ7_9GAMM</name>
<evidence type="ECO:0000256" key="1">
    <source>
        <dbReference type="ARBA" id="ARBA00022692"/>
    </source>
</evidence>
<keyword evidence="3 4" id="KW-0472">Membrane</keyword>
<dbReference type="InterPro" id="IPR052524">
    <property type="entry name" value="MFS_Cyanate_Porter"/>
</dbReference>
<feature type="transmembrane region" description="Helical" evidence="4">
    <location>
        <begin position="100"/>
        <end position="119"/>
    </location>
</feature>
<feature type="transmembrane region" description="Helical" evidence="4">
    <location>
        <begin position="357"/>
        <end position="376"/>
    </location>
</feature>
<feature type="transmembrane region" description="Helical" evidence="4">
    <location>
        <begin position="204"/>
        <end position="227"/>
    </location>
</feature>
<accession>A0A2N4UWJ7</accession>
<feature type="transmembrane region" description="Helical" evidence="4">
    <location>
        <begin position="164"/>
        <end position="183"/>
    </location>
</feature>
<feature type="transmembrane region" description="Helical" evidence="4">
    <location>
        <begin position="294"/>
        <end position="316"/>
    </location>
</feature>
<evidence type="ECO:0000256" key="2">
    <source>
        <dbReference type="ARBA" id="ARBA00022989"/>
    </source>
</evidence>
<dbReference type="PROSITE" id="PS50850">
    <property type="entry name" value="MFS"/>
    <property type="match status" value="1"/>
</dbReference>
<proteinExistence type="predicted"/>
<organism evidence="6 7">
    <name type="scientific">Photobacterium carnosum</name>
    <dbReference type="NCBI Taxonomy" id="2023717"/>
    <lineage>
        <taxon>Bacteria</taxon>
        <taxon>Pseudomonadati</taxon>
        <taxon>Pseudomonadota</taxon>
        <taxon>Gammaproteobacteria</taxon>
        <taxon>Vibrionales</taxon>
        <taxon>Vibrionaceae</taxon>
        <taxon>Photobacterium</taxon>
    </lineage>
</organism>
<dbReference type="PANTHER" id="PTHR23523">
    <property type="match status" value="1"/>
</dbReference>
<evidence type="ECO:0000259" key="5">
    <source>
        <dbReference type="PROSITE" id="PS50850"/>
    </source>
</evidence>
<dbReference type="InterPro" id="IPR011701">
    <property type="entry name" value="MFS"/>
</dbReference>
<evidence type="ECO:0000256" key="3">
    <source>
        <dbReference type="ARBA" id="ARBA00023136"/>
    </source>
</evidence>